<accession>A0ABD5P9W5</accession>
<keyword evidence="1" id="KW-0143">Chaperone</keyword>
<dbReference type="InterPro" id="IPR001623">
    <property type="entry name" value="DnaJ_domain"/>
</dbReference>
<dbReference type="PANTHER" id="PTHR43096:SF52">
    <property type="entry name" value="DNAJ HOMOLOG 1, MITOCHONDRIAL-RELATED"/>
    <property type="match status" value="1"/>
</dbReference>
<evidence type="ECO:0000259" key="4">
    <source>
        <dbReference type="PROSITE" id="PS50076"/>
    </source>
</evidence>
<dbReference type="InterPro" id="IPR036869">
    <property type="entry name" value="J_dom_sf"/>
</dbReference>
<dbReference type="EMBL" id="JBHSDS010000003">
    <property type="protein sequence ID" value="MFC4357261.1"/>
    <property type="molecule type" value="Genomic_DNA"/>
</dbReference>
<feature type="domain" description="J" evidence="4">
    <location>
        <begin position="136"/>
        <end position="187"/>
    </location>
</feature>
<protein>
    <submittedName>
        <fullName evidence="5">J domain-containing protein</fullName>
    </submittedName>
</protein>
<keyword evidence="3" id="KW-0812">Transmembrane</keyword>
<feature type="region of interest" description="Disordered" evidence="2">
    <location>
        <begin position="58"/>
        <end position="134"/>
    </location>
</feature>
<reference evidence="5 6" key="1">
    <citation type="journal article" date="2019" name="Int. J. Syst. Evol. Microbiol.">
        <title>The Global Catalogue of Microorganisms (GCM) 10K type strain sequencing project: providing services to taxonomists for standard genome sequencing and annotation.</title>
        <authorList>
            <consortium name="The Broad Institute Genomics Platform"/>
            <consortium name="The Broad Institute Genome Sequencing Center for Infectious Disease"/>
            <person name="Wu L."/>
            <person name="Ma J."/>
        </authorList>
    </citation>
    <scope>NUCLEOTIDE SEQUENCE [LARGE SCALE GENOMIC DNA]</scope>
    <source>
        <strain evidence="5 6">CGMCC 1.12553</strain>
    </source>
</reference>
<keyword evidence="6" id="KW-1185">Reference proteome</keyword>
<name>A0ABD5P9W5_9EURY</name>
<evidence type="ECO:0000313" key="6">
    <source>
        <dbReference type="Proteomes" id="UP001595921"/>
    </source>
</evidence>
<proteinExistence type="predicted"/>
<dbReference type="PRINTS" id="PR00625">
    <property type="entry name" value="JDOMAIN"/>
</dbReference>
<dbReference type="RefSeq" id="WP_267622436.1">
    <property type="nucleotide sequence ID" value="NZ_JAODIW010000006.1"/>
</dbReference>
<dbReference type="PROSITE" id="PS50076">
    <property type="entry name" value="DNAJ_2"/>
    <property type="match status" value="1"/>
</dbReference>
<feature type="compositionally biased region" description="Basic and acidic residues" evidence="2">
    <location>
        <begin position="159"/>
        <end position="187"/>
    </location>
</feature>
<gene>
    <name evidence="5" type="ORF">ACFO0N_04770</name>
</gene>
<feature type="transmembrane region" description="Helical" evidence="3">
    <location>
        <begin position="31"/>
        <end position="50"/>
    </location>
</feature>
<feature type="compositionally biased region" description="Basic residues" evidence="2">
    <location>
        <begin position="111"/>
        <end position="124"/>
    </location>
</feature>
<sequence>MDRDRLLLGLASVFAGLTVTFVVTGLAYNPFLLLLSLPFGATTYFLWYQATGRLQKRARRRRERGFDRERHSGFGAGARREAARDAAGVGSRFRGGPGGVGGPTGPGGDGRRRRANANRRRARGGVRERSGPSRAEAYRTLGLDTDADQAAVKRAYRSKVKEVHPDTESGDEESFKRVNRAYERLTD</sequence>
<dbReference type="SUPFAM" id="SSF46565">
    <property type="entry name" value="Chaperone J-domain"/>
    <property type="match status" value="1"/>
</dbReference>
<evidence type="ECO:0000313" key="5">
    <source>
        <dbReference type="EMBL" id="MFC4357261.1"/>
    </source>
</evidence>
<feature type="region of interest" description="Disordered" evidence="2">
    <location>
        <begin position="158"/>
        <end position="187"/>
    </location>
</feature>
<dbReference type="Pfam" id="PF00226">
    <property type="entry name" value="DnaJ"/>
    <property type="match status" value="1"/>
</dbReference>
<comment type="caution">
    <text evidence="5">The sequence shown here is derived from an EMBL/GenBank/DDBJ whole genome shotgun (WGS) entry which is preliminary data.</text>
</comment>
<evidence type="ECO:0000256" key="1">
    <source>
        <dbReference type="ARBA" id="ARBA00023186"/>
    </source>
</evidence>
<dbReference type="SMART" id="SM00271">
    <property type="entry name" value="DnaJ"/>
    <property type="match status" value="1"/>
</dbReference>
<dbReference type="CDD" id="cd06257">
    <property type="entry name" value="DnaJ"/>
    <property type="match status" value="1"/>
</dbReference>
<keyword evidence="3" id="KW-0472">Membrane</keyword>
<dbReference type="PANTHER" id="PTHR43096">
    <property type="entry name" value="DNAJ HOMOLOG 1, MITOCHONDRIAL-RELATED"/>
    <property type="match status" value="1"/>
</dbReference>
<keyword evidence="3" id="KW-1133">Transmembrane helix</keyword>
<dbReference type="Proteomes" id="UP001595921">
    <property type="component" value="Unassembled WGS sequence"/>
</dbReference>
<feature type="compositionally biased region" description="Basic and acidic residues" evidence="2">
    <location>
        <begin position="64"/>
        <end position="84"/>
    </location>
</feature>
<dbReference type="AlphaFoldDB" id="A0ABD5P9W5"/>
<evidence type="ECO:0000256" key="2">
    <source>
        <dbReference type="SAM" id="MobiDB-lite"/>
    </source>
</evidence>
<dbReference type="Gene3D" id="1.10.287.110">
    <property type="entry name" value="DnaJ domain"/>
    <property type="match status" value="1"/>
</dbReference>
<evidence type="ECO:0000256" key="3">
    <source>
        <dbReference type="SAM" id="Phobius"/>
    </source>
</evidence>
<organism evidence="5 6">
    <name type="scientific">Halobium salinum</name>
    <dbReference type="NCBI Taxonomy" id="1364940"/>
    <lineage>
        <taxon>Archaea</taxon>
        <taxon>Methanobacteriati</taxon>
        <taxon>Methanobacteriota</taxon>
        <taxon>Stenosarchaea group</taxon>
        <taxon>Halobacteria</taxon>
        <taxon>Halobacteriales</taxon>
        <taxon>Haloferacaceae</taxon>
        <taxon>Halobium</taxon>
    </lineage>
</organism>
<feature type="compositionally biased region" description="Gly residues" evidence="2">
    <location>
        <begin position="93"/>
        <end position="108"/>
    </location>
</feature>